<accession>A0ABV7SCW3</accession>
<comment type="caution">
    <text evidence="1">The sequence shown here is derived from an EMBL/GenBank/DDBJ whole genome shotgun (WGS) entry which is preliminary data.</text>
</comment>
<sequence>MIVNHSDRPAQGRVPLPWSDLCGRDCRLMSSAGISANTYDRAGDELADPGLYVALDAWRCHVLALTVV</sequence>
<name>A0ABV7SCW3_9ACTN</name>
<evidence type="ECO:0000313" key="2">
    <source>
        <dbReference type="Proteomes" id="UP001595701"/>
    </source>
</evidence>
<proteinExistence type="predicted"/>
<reference evidence="2" key="1">
    <citation type="journal article" date="2019" name="Int. J. Syst. Evol. Microbiol.">
        <title>The Global Catalogue of Microorganisms (GCM) 10K type strain sequencing project: providing services to taxonomists for standard genome sequencing and annotation.</title>
        <authorList>
            <consortium name="The Broad Institute Genomics Platform"/>
            <consortium name="The Broad Institute Genome Sequencing Center for Infectious Disease"/>
            <person name="Wu L."/>
            <person name="Ma J."/>
        </authorList>
    </citation>
    <scope>NUCLEOTIDE SEQUENCE [LARGE SCALE GENOMIC DNA]</scope>
    <source>
        <strain evidence="2">CGMCC 4.7035</strain>
    </source>
</reference>
<evidence type="ECO:0000313" key="1">
    <source>
        <dbReference type="EMBL" id="MFC3574805.1"/>
    </source>
</evidence>
<organism evidence="1 2">
    <name type="scientific">Streptomyces yaanensis</name>
    <dbReference type="NCBI Taxonomy" id="1142239"/>
    <lineage>
        <taxon>Bacteria</taxon>
        <taxon>Bacillati</taxon>
        <taxon>Actinomycetota</taxon>
        <taxon>Actinomycetes</taxon>
        <taxon>Kitasatosporales</taxon>
        <taxon>Streptomycetaceae</taxon>
        <taxon>Streptomyces</taxon>
    </lineage>
</organism>
<dbReference type="RefSeq" id="WP_310769086.1">
    <property type="nucleotide sequence ID" value="NZ_JBHRWR010000009.1"/>
</dbReference>
<keyword evidence="2" id="KW-1185">Reference proteome</keyword>
<dbReference type="Proteomes" id="UP001595701">
    <property type="component" value="Unassembled WGS sequence"/>
</dbReference>
<gene>
    <name evidence="1" type="ORF">ACFOZ0_16265</name>
</gene>
<dbReference type="EMBL" id="JBHRWR010000009">
    <property type="protein sequence ID" value="MFC3574805.1"/>
    <property type="molecule type" value="Genomic_DNA"/>
</dbReference>
<protein>
    <submittedName>
        <fullName evidence="1">Uncharacterized protein</fullName>
    </submittedName>
</protein>